<dbReference type="Proteomes" id="UP000286208">
    <property type="component" value="Unassembled WGS sequence"/>
</dbReference>
<dbReference type="Pfam" id="PF24092">
    <property type="entry name" value="DUF7373_C"/>
    <property type="match status" value="1"/>
</dbReference>
<dbReference type="EMBL" id="RKLP01000003">
    <property type="protein sequence ID" value="RVW10139.1"/>
    <property type="molecule type" value="Genomic_DNA"/>
</dbReference>
<dbReference type="Pfam" id="PF24088">
    <property type="entry name" value="DUF7373"/>
    <property type="match status" value="1"/>
</dbReference>
<evidence type="ECO:0000313" key="4">
    <source>
        <dbReference type="EMBL" id="RVW10139.1"/>
    </source>
</evidence>
<accession>A0A3S3EC84</accession>
<evidence type="ECO:0000256" key="1">
    <source>
        <dbReference type="SAM" id="SignalP"/>
    </source>
</evidence>
<name>A0A3S3EC84_9NOCA</name>
<organism evidence="4 5">
    <name type="scientific">Prescottella agglutinans</name>
    <dbReference type="NCBI Taxonomy" id="1644129"/>
    <lineage>
        <taxon>Bacteria</taxon>
        <taxon>Bacillati</taxon>
        <taxon>Actinomycetota</taxon>
        <taxon>Actinomycetes</taxon>
        <taxon>Mycobacteriales</taxon>
        <taxon>Nocardiaceae</taxon>
        <taxon>Prescottella</taxon>
    </lineage>
</organism>
<dbReference type="AlphaFoldDB" id="A0A3S3EC84"/>
<reference evidence="4 5" key="1">
    <citation type="submission" date="2018-11" db="EMBL/GenBank/DDBJ databases">
        <title>Rhodococcus spongicola sp. nov. and Rhodococcus xishaensis sp. nov. from marine sponges.</title>
        <authorList>
            <person name="Li L."/>
            <person name="Lin H.W."/>
        </authorList>
    </citation>
    <scope>NUCLEOTIDE SEQUENCE [LARGE SCALE GENOMIC DNA]</scope>
    <source>
        <strain evidence="4 5">CCTCC AB2014297</strain>
    </source>
</reference>
<comment type="caution">
    <text evidence="4">The sequence shown here is derived from an EMBL/GenBank/DDBJ whole genome shotgun (WGS) entry which is preliminary data.</text>
</comment>
<evidence type="ECO:0000259" key="3">
    <source>
        <dbReference type="Pfam" id="PF24092"/>
    </source>
</evidence>
<feature type="chain" id="PRO_5018564337" evidence="1">
    <location>
        <begin position="26"/>
        <end position="401"/>
    </location>
</feature>
<dbReference type="InterPro" id="IPR056463">
    <property type="entry name" value="DUF7373_C"/>
</dbReference>
<keyword evidence="1" id="KW-0732">Signal</keyword>
<feature type="domain" description="DUF7373" evidence="2">
    <location>
        <begin position="60"/>
        <end position="254"/>
    </location>
</feature>
<feature type="signal peptide" evidence="1">
    <location>
        <begin position="1"/>
        <end position="25"/>
    </location>
</feature>
<gene>
    <name evidence="4" type="ORF">EGT67_07945</name>
</gene>
<evidence type="ECO:0000313" key="5">
    <source>
        <dbReference type="Proteomes" id="UP000286208"/>
    </source>
</evidence>
<protein>
    <submittedName>
        <fullName evidence="4">Uncharacterized protein</fullName>
    </submittedName>
</protein>
<feature type="domain" description="DUF7373" evidence="3">
    <location>
        <begin position="264"/>
        <end position="398"/>
    </location>
</feature>
<proteinExistence type="predicted"/>
<sequence length="401" mass="42332">MNIAPLAAVAAATAVLLTGCSTGSAEEASPAAGDVAQVDASTLDTGNFPTTPQPAFSTVGDDFIGRSIEGQRMAEYVINPIEIDPQLTDLKSMSTYVVKDGKSLGNLLPDPIPQAAVDNGMLIGFASTRSTPGKDNQQSLVNAVFRFPDAASAQKAATDLHVATLNGDSYGTGPAQPGKIDVLPNTLVGNRESSLGLTTNAFTPYNEYVLYQWTQTPVTQKDWAAQTIAKVVRDQGPMIEKFPATAPGDYANIKLDVDNVLRLTIPTEGNTATSQFAVYGPRGASHFDSDPATLLEAFEATGTTRLAVNETNVYLSQTEEGSKDLMDRLGRAFETGEDMTPSTPPANVPGAKCWTVDTPQGVGTRCLVQHGQYVGESAVLDGEQRAQQLAAAQYLILTSPK</sequence>
<keyword evidence="5" id="KW-1185">Reference proteome</keyword>
<dbReference type="InterPro" id="IPR055797">
    <property type="entry name" value="DUF7373"/>
</dbReference>
<evidence type="ECO:0000259" key="2">
    <source>
        <dbReference type="Pfam" id="PF24088"/>
    </source>
</evidence>